<proteinExistence type="predicted"/>
<gene>
    <name evidence="2" type="ORF">CPT_Seurat38</name>
</gene>
<dbReference type="KEGG" id="vg:24608649"/>
<organism evidence="2 3">
    <name type="scientific">Escherichia phage Seurat</name>
    <dbReference type="NCBI Taxonomy" id="1540098"/>
    <lineage>
        <taxon>Viruses</taxon>
        <taxon>Duplodnaviria</taxon>
        <taxon>Heunggongvirae</taxon>
        <taxon>Uroviricota</taxon>
        <taxon>Caudoviricetes</taxon>
        <taxon>Queuovirinae</taxon>
        <taxon>Seuratvirus</taxon>
        <taxon>Seuratvirus seurat</taxon>
    </lineage>
</organism>
<evidence type="ECO:0008006" key="4">
    <source>
        <dbReference type="Google" id="ProtNLM"/>
    </source>
</evidence>
<keyword evidence="1" id="KW-1133">Transmembrane helix</keyword>
<accession>A0A0A0RTI6</accession>
<protein>
    <recommendedName>
        <fullName evidence="4">PreQ0 transporter</fullName>
    </recommendedName>
</protein>
<name>A0A0A0RTI6_9CAUD</name>
<keyword evidence="1" id="KW-0472">Membrane</keyword>
<keyword evidence="1" id="KW-0812">Transmembrane</keyword>
<sequence length="159" mass="17234">MKFIVAYLAAITFVNLGFSYLPMLNTPLGVVPMMAFFVGIIFVLRDYAQRNAGKGVIPAMIVGCILSWVFGDPAVVVASVASFALSEFADYAVYTITKKPFHQRVFISSLVAVPIDSIVFLSIIGIVNPGSMVAMSLSKFTASAILWVVYEVHSRTARA</sequence>
<feature type="transmembrane region" description="Helical" evidence="1">
    <location>
        <begin position="29"/>
        <end position="48"/>
    </location>
</feature>
<keyword evidence="3" id="KW-1185">Reference proteome</keyword>
<evidence type="ECO:0000256" key="1">
    <source>
        <dbReference type="SAM" id="Phobius"/>
    </source>
</evidence>
<feature type="transmembrane region" description="Helical" evidence="1">
    <location>
        <begin position="76"/>
        <end position="93"/>
    </location>
</feature>
<reference evidence="2 3" key="1">
    <citation type="submission" date="2014-07" db="EMBL/GenBank/DDBJ databases">
        <title>The Complete Genome of Enterotoxigenic Escherichia coli Siphophage Seurat.</title>
        <authorList>
            <person name="Doan D.P."/>
            <person name="Lessor L.E."/>
            <person name="Hernandez A.C."/>
            <person name="Everett G.F.K."/>
        </authorList>
    </citation>
    <scope>NUCLEOTIDE SEQUENCE [LARGE SCALE GENOMIC DNA]</scope>
</reference>
<dbReference type="OrthoDB" id="12663at10239"/>
<dbReference type="EMBL" id="KM236243">
    <property type="protein sequence ID" value="AIW03901.1"/>
    <property type="molecule type" value="Genomic_DNA"/>
</dbReference>
<evidence type="ECO:0000313" key="3">
    <source>
        <dbReference type="Proteomes" id="UP000030205"/>
    </source>
</evidence>
<evidence type="ECO:0000313" key="2">
    <source>
        <dbReference type="EMBL" id="AIW03901.1"/>
    </source>
</evidence>
<feature type="transmembrane region" description="Helical" evidence="1">
    <location>
        <begin position="132"/>
        <end position="150"/>
    </location>
</feature>
<dbReference type="RefSeq" id="YP_009151982.1">
    <property type="nucleotide sequence ID" value="NC_027378.1"/>
</dbReference>
<feature type="transmembrane region" description="Helical" evidence="1">
    <location>
        <begin position="105"/>
        <end position="126"/>
    </location>
</feature>
<feature type="transmembrane region" description="Helical" evidence="1">
    <location>
        <begin position="55"/>
        <end position="70"/>
    </location>
</feature>
<dbReference type="Proteomes" id="UP000030205">
    <property type="component" value="Segment"/>
</dbReference>
<dbReference type="GeneID" id="24608649"/>